<accession>A0A4P8L015</accession>
<reference evidence="1 2" key="2">
    <citation type="submission" date="2019-05" db="EMBL/GenBank/DDBJ databases">
        <authorList>
            <person name="Suflita J.M."/>
            <person name="Marks C.R."/>
        </authorList>
    </citation>
    <scope>NUCLEOTIDE SEQUENCE [LARGE SCALE GENOMIC DNA]</scope>
    <source>
        <strain evidence="1 2">ALDC</strain>
    </source>
</reference>
<protein>
    <submittedName>
        <fullName evidence="1">TIGR02757 family protein</fullName>
    </submittedName>
</protein>
<dbReference type="Proteomes" id="UP000298602">
    <property type="component" value="Chromosome"/>
</dbReference>
<dbReference type="OrthoDB" id="9773332at2"/>
<dbReference type="InterPro" id="IPR014127">
    <property type="entry name" value="CHP02757"/>
</dbReference>
<organism evidence="1 2">
    <name type="scientific">Desulfoglaeba alkanexedens ALDC</name>
    <dbReference type="NCBI Taxonomy" id="980445"/>
    <lineage>
        <taxon>Bacteria</taxon>
        <taxon>Pseudomonadati</taxon>
        <taxon>Thermodesulfobacteriota</taxon>
        <taxon>Syntrophobacteria</taxon>
        <taxon>Syntrophobacterales</taxon>
        <taxon>Syntrophobacteraceae</taxon>
        <taxon>Desulfoglaeba</taxon>
    </lineage>
</organism>
<gene>
    <name evidence="1" type="ORF">FDQ92_02520</name>
</gene>
<evidence type="ECO:0000313" key="2">
    <source>
        <dbReference type="Proteomes" id="UP000298602"/>
    </source>
</evidence>
<name>A0A4P8L015_9BACT</name>
<reference evidence="1 2" key="1">
    <citation type="submission" date="2019-05" db="EMBL/GenBank/DDBJ databases">
        <title>The Complete Genome Sequence of the n-alkane-degrading Desulfoglaeba alkanexedens ALDC reveals multiple alkylsuccinate synthase gene clusters.</title>
        <authorList>
            <person name="Callaghan A.V."/>
            <person name="Davidova I.A."/>
            <person name="Duncan K.E."/>
            <person name="Morris B."/>
            <person name="McInerney M.J."/>
        </authorList>
    </citation>
    <scope>NUCLEOTIDE SEQUENCE [LARGE SCALE GENOMIC DNA]</scope>
    <source>
        <strain evidence="1 2">ALDC</strain>
    </source>
</reference>
<dbReference type="NCBIfam" id="TIGR02757">
    <property type="entry name" value="TIGR02757 family protein"/>
    <property type="match status" value="1"/>
</dbReference>
<sequence length="292" mass="32539">MEQVLPVSATLRELLDAIYERFNRWECVAPDPVEFVHRYEDRRDRELVALVASSLAFGRVRQIHASVQAALDRLGPSPWETVCGSERRELERRFDGFVHRFCSGVQLASLLSGARRVMEDFGSLESCFAFHMRRHPGSPVSALQDFVAGLGASGAGCGMLLAAPKKGSACKRLHLFLRWMVRRDEVDPGGWTVLSPAELTVPLDTHMYRIGRFLGFTRRNQADGCAAREVTRGFRGIRPEDPVRYDFALAKFAMTEGAALRKLLEPHLRSLPAVGAPLPPAHLSRVLSDTTT</sequence>
<dbReference type="KEGG" id="dax:FDQ92_02520"/>
<keyword evidence="2" id="KW-1185">Reference proteome</keyword>
<proteinExistence type="predicted"/>
<dbReference type="EMBL" id="CP040098">
    <property type="protein sequence ID" value="QCQ21166.1"/>
    <property type="molecule type" value="Genomic_DNA"/>
</dbReference>
<evidence type="ECO:0000313" key="1">
    <source>
        <dbReference type="EMBL" id="QCQ21166.1"/>
    </source>
</evidence>
<dbReference type="AlphaFoldDB" id="A0A4P8L015"/>
<dbReference type="RefSeq" id="WP_137423135.1">
    <property type="nucleotide sequence ID" value="NZ_CP040098.1"/>
</dbReference>
<dbReference type="Pfam" id="PF09674">
    <property type="entry name" value="DUF2400"/>
    <property type="match status" value="1"/>
</dbReference>